<evidence type="ECO:0000313" key="6">
    <source>
        <dbReference type="EMBL" id="MDN4474403.1"/>
    </source>
</evidence>
<dbReference type="PROSITE" id="PS51352">
    <property type="entry name" value="THIOREDOXIN_2"/>
    <property type="match status" value="1"/>
</dbReference>
<organism evidence="6 7">
    <name type="scientific">Demequina litoralis</name>
    <dbReference type="NCBI Taxonomy" id="3051660"/>
    <lineage>
        <taxon>Bacteria</taxon>
        <taxon>Bacillati</taxon>
        <taxon>Actinomycetota</taxon>
        <taxon>Actinomycetes</taxon>
        <taxon>Micrococcales</taxon>
        <taxon>Demequinaceae</taxon>
        <taxon>Demequina</taxon>
    </lineage>
</organism>
<dbReference type="PRINTS" id="PR01011">
    <property type="entry name" value="GLUTPROXDASE"/>
</dbReference>
<dbReference type="PROSITE" id="PS00460">
    <property type="entry name" value="GLUTATHIONE_PEROXID_1"/>
    <property type="match status" value="1"/>
</dbReference>
<dbReference type="InterPro" id="IPR029760">
    <property type="entry name" value="GPX_CS"/>
</dbReference>
<keyword evidence="7" id="KW-1185">Reference proteome</keyword>
<comment type="similarity">
    <text evidence="1 4">Belongs to the glutathione peroxidase family.</text>
</comment>
<reference evidence="6" key="1">
    <citation type="submission" date="2023-06" db="EMBL/GenBank/DDBJ databases">
        <title>Sysu t00192.</title>
        <authorList>
            <person name="Gao L."/>
            <person name="Fang B.-Z."/>
            <person name="Li W.-J."/>
        </authorList>
    </citation>
    <scope>NUCLEOTIDE SEQUENCE</scope>
    <source>
        <strain evidence="6">SYSU T00192</strain>
    </source>
</reference>
<keyword evidence="2 4" id="KW-0575">Peroxidase</keyword>
<dbReference type="InterPro" id="IPR036249">
    <property type="entry name" value="Thioredoxin-like_sf"/>
</dbReference>
<dbReference type="SUPFAM" id="SSF52833">
    <property type="entry name" value="Thioredoxin-like"/>
    <property type="match status" value="1"/>
</dbReference>
<comment type="caution">
    <text evidence="6">The sequence shown here is derived from an EMBL/GenBank/DDBJ whole genome shotgun (WGS) entry which is preliminary data.</text>
</comment>
<dbReference type="Proteomes" id="UP001172728">
    <property type="component" value="Unassembled WGS sequence"/>
</dbReference>
<evidence type="ECO:0000256" key="4">
    <source>
        <dbReference type="RuleBase" id="RU000499"/>
    </source>
</evidence>
<dbReference type="Pfam" id="PF00255">
    <property type="entry name" value="GSHPx"/>
    <property type="match status" value="1"/>
</dbReference>
<sequence length="166" mass="17990">MTTLHDFSAIALDGTERDLADYAGRVVLVVNTASRCGLTPQLEGLEALHRELGGDGLVILGFPCNQFARQEPGTSEEIGAFCRASYGVSFPMFARIDVNGRAAHPLYRWLTRETRGLTGGRIKWNFTKFLVGADGRVVRRYAPTTEPSAIAADIRAALAALPAQPK</sequence>
<feature type="domain" description="Thioredoxin" evidence="5">
    <location>
        <begin position="1"/>
        <end position="163"/>
    </location>
</feature>
<dbReference type="InterPro" id="IPR000889">
    <property type="entry name" value="Glutathione_peroxidase"/>
</dbReference>
<dbReference type="Gene3D" id="3.40.30.10">
    <property type="entry name" value="Glutaredoxin"/>
    <property type="match status" value="1"/>
</dbReference>
<name>A0ABT8G5J4_9MICO</name>
<evidence type="ECO:0000256" key="3">
    <source>
        <dbReference type="ARBA" id="ARBA00023002"/>
    </source>
</evidence>
<protein>
    <recommendedName>
        <fullName evidence="4">Glutathione peroxidase</fullName>
    </recommendedName>
</protein>
<gene>
    <name evidence="6" type="ORF">QQX09_00885</name>
</gene>
<keyword evidence="3 4" id="KW-0560">Oxidoreductase</keyword>
<evidence type="ECO:0000259" key="5">
    <source>
        <dbReference type="PROSITE" id="PS51352"/>
    </source>
</evidence>
<dbReference type="InterPro" id="IPR029759">
    <property type="entry name" value="GPX_AS"/>
</dbReference>
<dbReference type="PANTHER" id="PTHR11592">
    <property type="entry name" value="GLUTATHIONE PEROXIDASE"/>
    <property type="match status" value="1"/>
</dbReference>
<dbReference type="PIRSF" id="PIRSF000303">
    <property type="entry name" value="Glutathion_perox"/>
    <property type="match status" value="1"/>
</dbReference>
<dbReference type="CDD" id="cd00340">
    <property type="entry name" value="GSH_Peroxidase"/>
    <property type="match status" value="1"/>
</dbReference>
<dbReference type="RefSeq" id="WP_301130825.1">
    <property type="nucleotide sequence ID" value="NZ_JAUHPW010000001.1"/>
</dbReference>
<dbReference type="EMBL" id="JAUHPW010000001">
    <property type="protein sequence ID" value="MDN4474403.1"/>
    <property type="molecule type" value="Genomic_DNA"/>
</dbReference>
<dbReference type="PROSITE" id="PS00763">
    <property type="entry name" value="GLUTATHIONE_PEROXID_2"/>
    <property type="match status" value="1"/>
</dbReference>
<dbReference type="PANTHER" id="PTHR11592:SF78">
    <property type="entry name" value="GLUTATHIONE PEROXIDASE"/>
    <property type="match status" value="1"/>
</dbReference>
<evidence type="ECO:0000313" key="7">
    <source>
        <dbReference type="Proteomes" id="UP001172728"/>
    </source>
</evidence>
<evidence type="ECO:0000256" key="2">
    <source>
        <dbReference type="ARBA" id="ARBA00022559"/>
    </source>
</evidence>
<dbReference type="GO" id="GO:0004601">
    <property type="term" value="F:peroxidase activity"/>
    <property type="evidence" value="ECO:0007669"/>
    <property type="project" value="UniProtKB-KW"/>
</dbReference>
<proteinExistence type="inferred from homology"/>
<dbReference type="PROSITE" id="PS51355">
    <property type="entry name" value="GLUTATHIONE_PEROXID_3"/>
    <property type="match status" value="1"/>
</dbReference>
<accession>A0ABT8G5J4</accession>
<dbReference type="InterPro" id="IPR013766">
    <property type="entry name" value="Thioredoxin_domain"/>
</dbReference>
<evidence type="ECO:0000256" key="1">
    <source>
        <dbReference type="ARBA" id="ARBA00006926"/>
    </source>
</evidence>